<feature type="transmembrane region" description="Helical" evidence="11">
    <location>
        <begin position="12"/>
        <end position="32"/>
    </location>
</feature>
<evidence type="ECO:0000259" key="13">
    <source>
        <dbReference type="PROSITE" id="PS50885"/>
    </source>
</evidence>
<dbReference type="CDD" id="cd00075">
    <property type="entry name" value="HATPase"/>
    <property type="match status" value="1"/>
</dbReference>
<keyword evidence="6 11" id="KW-0812">Transmembrane</keyword>
<evidence type="ECO:0000256" key="5">
    <source>
        <dbReference type="ARBA" id="ARBA00022679"/>
    </source>
</evidence>
<keyword evidence="10 11" id="KW-0472">Membrane</keyword>
<dbReference type="EMBL" id="CBDS010000069">
    <property type="protein sequence ID" value="CDB46023.1"/>
    <property type="molecule type" value="Genomic_DNA"/>
</dbReference>
<reference evidence="17 18" key="2">
    <citation type="journal article" date="2019" name="Nat. Med.">
        <title>A library of human gut bacterial isolates paired with longitudinal multiomics data enables mechanistic microbiome research.</title>
        <authorList>
            <person name="Poyet M."/>
            <person name="Groussin M."/>
            <person name="Gibbons S.M."/>
            <person name="Avila-Pacheco J."/>
            <person name="Jiang X."/>
            <person name="Kearney S.M."/>
            <person name="Perrotta A.R."/>
            <person name="Berdy B."/>
            <person name="Zhao S."/>
            <person name="Lieberman T.D."/>
            <person name="Swanson P.K."/>
            <person name="Smith M."/>
            <person name="Roesemann S."/>
            <person name="Alexander J.E."/>
            <person name="Rich S.A."/>
            <person name="Livny J."/>
            <person name="Vlamakis H."/>
            <person name="Clish C."/>
            <person name="Bullock K."/>
            <person name="Deik A."/>
            <person name="Scott J."/>
            <person name="Pierce K.A."/>
            <person name="Xavier R.J."/>
            <person name="Alm E.J."/>
        </authorList>
    </citation>
    <scope>NUCLEOTIDE SEQUENCE [LARGE SCALE GENOMIC DNA]</scope>
    <source>
        <strain evidence="15 18">BIOML-A13</strain>
        <strain evidence="16 17">BIOML-A3</strain>
    </source>
</reference>
<dbReference type="EMBL" id="WNBM01000010">
    <property type="protein sequence ID" value="MTT76697.1"/>
    <property type="molecule type" value="Genomic_DNA"/>
</dbReference>
<dbReference type="PROSITE" id="PS50885">
    <property type="entry name" value="HAMP"/>
    <property type="match status" value="1"/>
</dbReference>
<keyword evidence="7" id="KW-0418">Kinase</keyword>
<protein>
    <recommendedName>
        <fullName evidence="3">histidine kinase</fullName>
        <ecNumber evidence="3">2.7.13.3</ecNumber>
    </recommendedName>
</protein>
<keyword evidence="8 11" id="KW-1133">Transmembrane helix</keyword>
<dbReference type="SUPFAM" id="SSF158472">
    <property type="entry name" value="HAMP domain-like"/>
    <property type="match status" value="1"/>
</dbReference>
<dbReference type="InterPro" id="IPR036097">
    <property type="entry name" value="HisK_dim/P_sf"/>
</dbReference>
<dbReference type="InterPro" id="IPR050428">
    <property type="entry name" value="TCS_sensor_his_kinase"/>
</dbReference>
<dbReference type="PROSITE" id="PS50109">
    <property type="entry name" value="HIS_KIN"/>
    <property type="match status" value="1"/>
</dbReference>
<dbReference type="PANTHER" id="PTHR45436:SF5">
    <property type="entry name" value="SENSOR HISTIDINE KINASE TRCS"/>
    <property type="match status" value="1"/>
</dbReference>
<dbReference type="SUPFAM" id="SSF47384">
    <property type="entry name" value="Homodimeric domain of signal transducing histidine kinase"/>
    <property type="match status" value="1"/>
</dbReference>
<dbReference type="InterPro" id="IPR036890">
    <property type="entry name" value="HATPase_C_sf"/>
</dbReference>
<evidence type="ECO:0000313" key="15">
    <source>
        <dbReference type="EMBL" id="MTT76697.1"/>
    </source>
</evidence>
<dbReference type="Pfam" id="PF00512">
    <property type="entry name" value="HisKA"/>
    <property type="match status" value="1"/>
</dbReference>
<dbReference type="SMART" id="SM00387">
    <property type="entry name" value="HATPase_c"/>
    <property type="match status" value="1"/>
</dbReference>
<dbReference type="PRINTS" id="PR00344">
    <property type="entry name" value="BCTRLSENSOR"/>
</dbReference>
<keyword evidence="17" id="KW-1185">Reference proteome</keyword>
<accession>R6I7B1</accession>
<evidence type="ECO:0000313" key="17">
    <source>
        <dbReference type="Proteomes" id="UP000443070"/>
    </source>
</evidence>
<dbReference type="GO" id="GO:0000155">
    <property type="term" value="F:phosphorelay sensor kinase activity"/>
    <property type="evidence" value="ECO:0007669"/>
    <property type="project" value="InterPro"/>
</dbReference>
<dbReference type="PANTHER" id="PTHR45436">
    <property type="entry name" value="SENSOR HISTIDINE KINASE YKOH"/>
    <property type="match status" value="1"/>
</dbReference>
<organism evidence="14">
    <name type="scientific">Phascolarctobacterium faecium</name>
    <dbReference type="NCBI Taxonomy" id="33025"/>
    <lineage>
        <taxon>Bacteria</taxon>
        <taxon>Bacillati</taxon>
        <taxon>Bacillota</taxon>
        <taxon>Negativicutes</taxon>
        <taxon>Acidaminococcales</taxon>
        <taxon>Acidaminococcaceae</taxon>
        <taxon>Phascolarctobacterium</taxon>
    </lineage>
</organism>
<evidence type="ECO:0000256" key="9">
    <source>
        <dbReference type="ARBA" id="ARBA00023012"/>
    </source>
</evidence>
<comment type="subcellular location">
    <subcellularLocation>
        <location evidence="2">Membrane</location>
    </subcellularLocation>
</comment>
<dbReference type="InterPro" id="IPR003661">
    <property type="entry name" value="HisK_dim/P_dom"/>
</dbReference>
<evidence type="ECO:0000256" key="4">
    <source>
        <dbReference type="ARBA" id="ARBA00022553"/>
    </source>
</evidence>
<dbReference type="FunFam" id="1.10.287.130:FF:000001">
    <property type="entry name" value="Two-component sensor histidine kinase"/>
    <property type="match status" value="1"/>
</dbReference>
<dbReference type="InterPro" id="IPR003660">
    <property type="entry name" value="HAMP_dom"/>
</dbReference>
<name>R6I7B1_9FIRM</name>
<dbReference type="Gene3D" id="3.30.565.10">
    <property type="entry name" value="Histidine kinase-like ATPase, C-terminal domain"/>
    <property type="match status" value="1"/>
</dbReference>
<keyword evidence="4" id="KW-0597">Phosphoprotein</keyword>
<dbReference type="AlphaFoldDB" id="R6I7B1"/>
<dbReference type="eggNOG" id="COG2770">
    <property type="taxonomic scope" value="Bacteria"/>
</dbReference>
<dbReference type="Pfam" id="PF00672">
    <property type="entry name" value="HAMP"/>
    <property type="match status" value="1"/>
</dbReference>
<dbReference type="EC" id="2.7.13.3" evidence="3"/>
<dbReference type="FunFam" id="3.30.565.10:FF:000006">
    <property type="entry name" value="Sensor histidine kinase WalK"/>
    <property type="match status" value="1"/>
</dbReference>
<accession>A0A6I3S2L3</accession>
<evidence type="ECO:0000256" key="1">
    <source>
        <dbReference type="ARBA" id="ARBA00000085"/>
    </source>
</evidence>
<keyword evidence="9" id="KW-0902">Two-component regulatory system</keyword>
<dbReference type="STRING" id="1262914.BN533_01096"/>
<comment type="catalytic activity">
    <reaction evidence="1">
        <text>ATP + protein L-histidine = ADP + protein N-phospho-L-histidine.</text>
        <dbReference type="EC" id="2.7.13.3"/>
    </reaction>
</comment>
<feature type="domain" description="Histidine kinase" evidence="12">
    <location>
        <begin position="236"/>
        <end position="452"/>
    </location>
</feature>
<evidence type="ECO:0000256" key="6">
    <source>
        <dbReference type="ARBA" id="ARBA00022692"/>
    </source>
</evidence>
<evidence type="ECO:0000313" key="16">
    <source>
        <dbReference type="EMBL" id="MTU04886.1"/>
    </source>
</evidence>
<evidence type="ECO:0000256" key="8">
    <source>
        <dbReference type="ARBA" id="ARBA00022989"/>
    </source>
</evidence>
<dbReference type="eggNOG" id="COG5002">
    <property type="taxonomic scope" value="Bacteria"/>
</dbReference>
<dbReference type="SMART" id="SM00304">
    <property type="entry name" value="HAMP"/>
    <property type="match status" value="1"/>
</dbReference>
<evidence type="ECO:0000313" key="14">
    <source>
        <dbReference type="EMBL" id="CDB46023.1"/>
    </source>
</evidence>
<feature type="domain" description="HAMP" evidence="13">
    <location>
        <begin position="174"/>
        <end position="228"/>
    </location>
</feature>
<dbReference type="Pfam" id="PF02518">
    <property type="entry name" value="HATPase_c"/>
    <property type="match status" value="1"/>
</dbReference>
<dbReference type="CDD" id="cd00082">
    <property type="entry name" value="HisKA"/>
    <property type="match status" value="1"/>
</dbReference>
<evidence type="ECO:0000256" key="3">
    <source>
        <dbReference type="ARBA" id="ARBA00012438"/>
    </source>
</evidence>
<dbReference type="InterPro" id="IPR003594">
    <property type="entry name" value="HATPase_dom"/>
</dbReference>
<proteinExistence type="predicted"/>
<sequence length="453" mass="50191">MKKLSVKMKITLWYTGLIVIILSAIFTAVLLATDKVLLLGVQNKLEEEVYDFAEELKVESNGRLRLEKLDFLKDGVRLAVYHENGQMITGLVASGLPETPFADELLQKAGSDQQNWFVYDFYFKPRHADNFYWVRGTVPLSSAYAERDKILRQCALFFPLLVLLAALGGYWITKKAFRPVTRITEAAAQISSGSDLSKRIELEGADDEIDTLAKTFDGMFARLEDAFEAERQFTDDASHELRTPTSVIIAQAECGLQSPDLESKQQALQGVLQQAGKMSKLVNQLLQLSRADRHKESLHLEEFDLSELTEMVAEEAQGLAESKAVTLTAEIEPGILVKADQTLMMRIWLNLLTNAVKYGRQQGQIWLTLKSDGKNAVGTVRDDGIGISAAELPKIWKRFYRVNTARSSGDDSGTGLGLAMVKWMVESHGGTVSAVSTLGAGSTFSFTIPLRPS</sequence>
<evidence type="ECO:0000256" key="10">
    <source>
        <dbReference type="ARBA" id="ARBA00023136"/>
    </source>
</evidence>
<dbReference type="GO" id="GO:0005886">
    <property type="term" value="C:plasma membrane"/>
    <property type="evidence" value="ECO:0007669"/>
    <property type="project" value="TreeGrafter"/>
</dbReference>
<feature type="transmembrane region" description="Helical" evidence="11">
    <location>
        <begin position="150"/>
        <end position="172"/>
    </location>
</feature>
<evidence type="ECO:0000256" key="7">
    <source>
        <dbReference type="ARBA" id="ARBA00022777"/>
    </source>
</evidence>
<dbReference type="Gene3D" id="1.10.287.130">
    <property type="match status" value="1"/>
</dbReference>
<keyword evidence="5" id="KW-0808">Transferase</keyword>
<dbReference type="InterPro" id="IPR005467">
    <property type="entry name" value="His_kinase_dom"/>
</dbReference>
<evidence type="ECO:0000313" key="18">
    <source>
        <dbReference type="Proteomes" id="UP000484547"/>
    </source>
</evidence>
<dbReference type="InterPro" id="IPR004358">
    <property type="entry name" value="Sig_transdc_His_kin-like_C"/>
</dbReference>
<gene>
    <name evidence="14" type="ORF">BN533_01096</name>
    <name evidence="15" type="ORF">GMD11_10545</name>
    <name evidence="16" type="ORF">GMD18_10850</name>
</gene>
<dbReference type="SUPFAM" id="SSF55874">
    <property type="entry name" value="ATPase domain of HSP90 chaperone/DNA topoisomerase II/histidine kinase"/>
    <property type="match status" value="1"/>
</dbReference>
<dbReference type="CDD" id="cd06225">
    <property type="entry name" value="HAMP"/>
    <property type="match status" value="1"/>
</dbReference>
<dbReference type="SMART" id="SM00388">
    <property type="entry name" value="HisKA"/>
    <property type="match status" value="1"/>
</dbReference>
<dbReference type="OrthoDB" id="9813151at2"/>
<dbReference type="Gene3D" id="6.10.340.10">
    <property type="match status" value="1"/>
</dbReference>
<dbReference type="HOGENOM" id="CLU_000445_89_6_9"/>
<dbReference type="Proteomes" id="UP000443070">
    <property type="component" value="Unassembled WGS sequence"/>
</dbReference>
<evidence type="ECO:0000256" key="2">
    <source>
        <dbReference type="ARBA" id="ARBA00004370"/>
    </source>
</evidence>
<dbReference type="Proteomes" id="UP000484547">
    <property type="component" value="Unassembled WGS sequence"/>
</dbReference>
<dbReference type="EMBL" id="WNBW01000013">
    <property type="protein sequence ID" value="MTU04886.1"/>
    <property type="molecule type" value="Genomic_DNA"/>
</dbReference>
<comment type="caution">
    <text evidence="14">The sequence shown here is derived from an EMBL/GenBank/DDBJ whole genome shotgun (WGS) entry which is preliminary data.</text>
</comment>
<evidence type="ECO:0000259" key="12">
    <source>
        <dbReference type="PROSITE" id="PS50109"/>
    </source>
</evidence>
<evidence type="ECO:0000256" key="11">
    <source>
        <dbReference type="SAM" id="Phobius"/>
    </source>
</evidence>
<reference evidence="14" key="1">
    <citation type="submission" date="2012-11" db="EMBL/GenBank/DDBJ databases">
        <title>Dependencies among metagenomic species, viruses, plasmids and units of genetic variation.</title>
        <authorList>
            <person name="Nielsen H.B."/>
            <person name="Almeida M."/>
            <person name="Juncker A.S."/>
            <person name="Rasmussen S."/>
            <person name="Li J."/>
            <person name="Sunagawa S."/>
            <person name="Plichta D."/>
            <person name="Gautier L."/>
            <person name="Le Chatelier E."/>
            <person name="Peletier E."/>
            <person name="Bonde I."/>
            <person name="Nielsen T."/>
            <person name="Manichanh C."/>
            <person name="Arumugam M."/>
            <person name="Batto J."/>
            <person name="Santos M.B.Q.D."/>
            <person name="Blom N."/>
            <person name="Borruel N."/>
            <person name="Burgdorf K.S."/>
            <person name="Boumezbeur F."/>
            <person name="Casellas F."/>
            <person name="Dore J."/>
            <person name="Guarner F."/>
            <person name="Hansen T."/>
            <person name="Hildebrand F."/>
            <person name="Kaas R.S."/>
            <person name="Kennedy S."/>
            <person name="Kristiansen K."/>
            <person name="Kultima J.R."/>
            <person name="Leonard P."/>
            <person name="Levenez F."/>
            <person name="Lund O."/>
            <person name="Moumen B."/>
            <person name="Le Paslier D."/>
            <person name="Pons N."/>
            <person name="Pedersen O."/>
            <person name="Prifti E."/>
            <person name="Qin J."/>
            <person name="Raes J."/>
            <person name="Tap J."/>
            <person name="Tims S."/>
            <person name="Ussery D.W."/>
            <person name="Yamada T."/>
            <person name="MetaHit consortium"/>
            <person name="Renault P."/>
            <person name="Sicheritz-Ponten T."/>
            <person name="Bork P."/>
            <person name="Wang J."/>
            <person name="Brunak S."/>
            <person name="Ehrlich S.D."/>
        </authorList>
    </citation>
    <scope>NUCLEOTIDE SEQUENCE [LARGE SCALE GENOMIC DNA]</scope>
</reference>
<dbReference type="RefSeq" id="WP_021717998.1">
    <property type="nucleotide sequence ID" value="NZ_CATWQF010000006.1"/>
</dbReference>